<evidence type="ECO:0000256" key="1">
    <source>
        <dbReference type="SAM" id="Phobius"/>
    </source>
</evidence>
<evidence type="ECO:0000313" key="4">
    <source>
        <dbReference type="Proteomes" id="UP000305067"/>
    </source>
</evidence>
<dbReference type="InterPro" id="IPR055561">
    <property type="entry name" value="DUF7137"/>
</dbReference>
<dbReference type="Proteomes" id="UP000305067">
    <property type="component" value="Unassembled WGS sequence"/>
</dbReference>
<dbReference type="STRING" id="1884261.A0A5C3Q8I5"/>
<feature type="domain" description="DUF7137" evidence="2">
    <location>
        <begin position="13"/>
        <end position="151"/>
    </location>
</feature>
<protein>
    <recommendedName>
        <fullName evidence="2">DUF7137 domain-containing protein</fullName>
    </recommendedName>
</protein>
<dbReference type="OrthoDB" id="2435509at2759"/>
<dbReference type="EMBL" id="ML178843">
    <property type="protein sequence ID" value="TFK97886.1"/>
    <property type="molecule type" value="Genomic_DNA"/>
</dbReference>
<name>A0A5C3Q8I5_9AGAR</name>
<dbReference type="PANTHER" id="PTHR42028:SF1">
    <property type="entry name" value="YALI0E30657P"/>
    <property type="match status" value="1"/>
</dbReference>
<evidence type="ECO:0000313" key="3">
    <source>
        <dbReference type="EMBL" id="TFK97886.1"/>
    </source>
</evidence>
<organism evidence="3 4">
    <name type="scientific">Pterulicium gracile</name>
    <dbReference type="NCBI Taxonomy" id="1884261"/>
    <lineage>
        <taxon>Eukaryota</taxon>
        <taxon>Fungi</taxon>
        <taxon>Dikarya</taxon>
        <taxon>Basidiomycota</taxon>
        <taxon>Agaricomycotina</taxon>
        <taxon>Agaricomycetes</taxon>
        <taxon>Agaricomycetidae</taxon>
        <taxon>Agaricales</taxon>
        <taxon>Pleurotineae</taxon>
        <taxon>Pterulaceae</taxon>
        <taxon>Pterulicium</taxon>
    </lineage>
</organism>
<feature type="transmembrane region" description="Helical" evidence="1">
    <location>
        <begin position="167"/>
        <end position="187"/>
    </location>
</feature>
<accession>A0A5C3Q8I5</accession>
<reference evidence="3 4" key="1">
    <citation type="journal article" date="2019" name="Nat. Ecol. Evol.">
        <title>Megaphylogeny resolves global patterns of mushroom evolution.</title>
        <authorList>
            <person name="Varga T."/>
            <person name="Krizsan K."/>
            <person name="Foldi C."/>
            <person name="Dima B."/>
            <person name="Sanchez-Garcia M."/>
            <person name="Sanchez-Ramirez S."/>
            <person name="Szollosi G.J."/>
            <person name="Szarkandi J.G."/>
            <person name="Papp V."/>
            <person name="Albert L."/>
            <person name="Andreopoulos W."/>
            <person name="Angelini C."/>
            <person name="Antonin V."/>
            <person name="Barry K.W."/>
            <person name="Bougher N.L."/>
            <person name="Buchanan P."/>
            <person name="Buyck B."/>
            <person name="Bense V."/>
            <person name="Catcheside P."/>
            <person name="Chovatia M."/>
            <person name="Cooper J."/>
            <person name="Damon W."/>
            <person name="Desjardin D."/>
            <person name="Finy P."/>
            <person name="Geml J."/>
            <person name="Haridas S."/>
            <person name="Hughes K."/>
            <person name="Justo A."/>
            <person name="Karasinski D."/>
            <person name="Kautmanova I."/>
            <person name="Kiss B."/>
            <person name="Kocsube S."/>
            <person name="Kotiranta H."/>
            <person name="LaButti K.M."/>
            <person name="Lechner B.E."/>
            <person name="Liimatainen K."/>
            <person name="Lipzen A."/>
            <person name="Lukacs Z."/>
            <person name="Mihaltcheva S."/>
            <person name="Morgado L.N."/>
            <person name="Niskanen T."/>
            <person name="Noordeloos M.E."/>
            <person name="Ohm R.A."/>
            <person name="Ortiz-Santana B."/>
            <person name="Ovrebo C."/>
            <person name="Racz N."/>
            <person name="Riley R."/>
            <person name="Savchenko A."/>
            <person name="Shiryaev A."/>
            <person name="Soop K."/>
            <person name="Spirin V."/>
            <person name="Szebenyi C."/>
            <person name="Tomsovsky M."/>
            <person name="Tulloss R.E."/>
            <person name="Uehling J."/>
            <person name="Grigoriev I.V."/>
            <person name="Vagvolgyi C."/>
            <person name="Papp T."/>
            <person name="Martin F.M."/>
            <person name="Miettinen O."/>
            <person name="Hibbett D.S."/>
            <person name="Nagy L.G."/>
        </authorList>
    </citation>
    <scope>NUCLEOTIDE SEQUENCE [LARGE SCALE GENOMIC DNA]</scope>
    <source>
        <strain evidence="3 4">CBS 309.79</strain>
    </source>
</reference>
<gene>
    <name evidence="3" type="ORF">BDV98DRAFT_573577</name>
</gene>
<proteinExistence type="predicted"/>
<keyword evidence="1" id="KW-0812">Transmembrane</keyword>
<dbReference type="Pfam" id="PF23585">
    <property type="entry name" value="DUF7137"/>
    <property type="match status" value="1"/>
</dbReference>
<keyword evidence="1" id="KW-0472">Membrane</keyword>
<sequence length="191" mass="20752">MSKDDRNPDIPQTAAAGVLVMTQPHTSTVPLYKIHPSEHITFAWSLSDVIPTVAPTSITIRVEGDNGYTYTIGPHEGTIDGKATSVVWNPYEHNQATPTLAFKQGGYRLKMWDDRGPGLVRTGGYMNEFSGLKFALYEPEPYEGLPDGEGCGKGCESGALRAGTHPLAIALVCSVLIMMLGSGFTLLRRRR</sequence>
<evidence type="ECO:0000259" key="2">
    <source>
        <dbReference type="Pfam" id="PF23585"/>
    </source>
</evidence>
<dbReference type="AlphaFoldDB" id="A0A5C3Q8I5"/>
<dbReference type="PANTHER" id="PTHR42028">
    <property type="entry name" value="CHROMOSOME 1, WHOLE GENOME SHOTGUN SEQUENCE"/>
    <property type="match status" value="1"/>
</dbReference>
<keyword evidence="1" id="KW-1133">Transmembrane helix</keyword>
<keyword evidence="4" id="KW-1185">Reference proteome</keyword>